<name>A0A8R1HSE1_CAEJA</name>
<evidence type="ECO:0000313" key="7">
    <source>
        <dbReference type="EnsemblMetazoa" id="CJA09746c.1"/>
    </source>
</evidence>
<feature type="transmembrane region" description="Helical" evidence="5">
    <location>
        <begin position="395"/>
        <end position="420"/>
    </location>
</feature>
<comment type="subcellular location">
    <subcellularLocation>
        <location evidence="1">Membrane</location>
    </subcellularLocation>
</comment>
<dbReference type="Pfam" id="PF01498">
    <property type="entry name" value="HTH_Tnp_Tc3_2"/>
    <property type="match status" value="1"/>
</dbReference>
<dbReference type="PANTHER" id="PTHR46709">
    <property type="entry name" value="PROTEIN CBG23488-RELATED"/>
    <property type="match status" value="1"/>
</dbReference>
<feature type="transmembrane region" description="Helical" evidence="5">
    <location>
        <begin position="343"/>
        <end position="363"/>
    </location>
</feature>
<dbReference type="EnsemblMetazoa" id="CJA09746c.1">
    <property type="protein sequence ID" value="CJA09746c.1"/>
    <property type="gene ID" value="WBGene00128950"/>
</dbReference>
<dbReference type="Gene3D" id="1.20.1070.10">
    <property type="entry name" value="Rhodopsin 7-helix transmembrane proteins"/>
    <property type="match status" value="1"/>
</dbReference>
<evidence type="ECO:0000256" key="2">
    <source>
        <dbReference type="ARBA" id="ARBA00022692"/>
    </source>
</evidence>
<keyword evidence="8" id="KW-1185">Reference proteome</keyword>
<dbReference type="PANTHER" id="PTHR46709:SF13">
    <property type="entry name" value="G-PROTEIN COUPLED RECEPTORS FAMILY 1 PROFILE DOMAIN-CONTAINING PROTEIN"/>
    <property type="match status" value="1"/>
</dbReference>
<reference evidence="7" key="2">
    <citation type="submission" date="2022-06" db="UniProtKB">
        <authorList>
            <consortium name="EnsemblMetazoa"/>
        </authorList>
    </citation>
    <scope>IDENTIFICATION</scope>
    <source>
        <strain evidence="7">DF5081</strain>
    </source>
</reference>
<evidence type="ECO:0000313" key="8">
    <source>
        <dbReference type="Proteomes" id="UP000005237"/>
    </source>
</evidence>
<protein>
    <submittedName>
        <fullName evidence="7">G_PROTEIN_RECEP_F1_2 domain-containing protein</fullName>
    </submittedName>
</protein>
<dbReference type="InterPro" id="IPR036397">
    <property type="entry name" value="RNaseH_sf"/>
</dbReference>
<dbReference type="GO" id="GO:0003677">
    <property type="term" value="F:DNA binding"/>
    <property type="evidence" value="ECO:0007669"/>
    <property type="project" value="InterPro"/>
</dbReference>
<reference evidence="8" key="1">
    <citation type="submission" date="2010-08" db="EMBL/GenBank/DDBJ databases">
        <authorList>
            <consortium name="Caenorhabditis japonica Sequencing Consortium"/>
            <person name="Wilson R.K."/>
        </authorList>
    </citation>
    <scope>NUCLEOTIDE SEQUENCE [LARGE SCALE GENOMIC DNA]</scope>
    <source>
        <strain evidence="8">DF5081</strain>
    </source>
</reference>
<dbReference type="GO" id="GO:0006313">
    <property type="term" value="P:DNA transposition"/>
    <property type="evidence" value="ECO:0007669"/>
    <property type="project" value="InterPro"/>
</dbReference>
<dbReference type="InterPro" id="IPR002492">
    <property type="entry name" value="Transposase_Tc1-like"/>
</dbReference>
<dbReference type="CDD" id="cd14978">
    <property type="entry name" value="7tmA_FMRFamide_R-like"/>
    <property type="match status" value="1"/>
</dbReference>
<feature type="transmembrane region" description="Helical" evidence="5">
    <location>
        <begin position="117"/>
        <end position="136"/>
    </location>
</feature>
<evidence type="ECO:0000256" key="5">
    <source>
        <dbReference type="SAM" id="Phobius"/>
    </source>
</evidence>
<feature type="transmembrane region" description="Helical" evidence="5">
    <location>
        <begin position="73"/>
        <end position="96"/>
    </location>
</feature>
<dbReference type="AlphaFoldDB" id="A0A8R1HSE1"/>
<proteinExistence type="predicted"/>
<evidence type="ECO:0000256" key="1">
    <source>
        <dbReference type="ARBA" id="ARBA00004370"/>
    </source>
</evidence>
<keyword evidence="4 5" id="KW-0472">Membrane</keyword>
<dbReference type="Gene3D" id="3.30.420.10">
    <property type="entry name" value="Ribonuclease H-like superfamily/Ribonuclease H"/>
    <property type="match status" value="1"/>
</dbReference>
<dbReference type="InterPro" id="IPR017452">
    <property type="entry name" value="GPCR_Rhodpsn_7TM"/>
</dbReference>
<feature type="domain" description="G-protein coupled receptors family 1 profile" evidence="6">
    <location>
        <begin position="13"/>
        <end position="104"/>
    </location>
</feature>
<dbReference type="SUPFAM" id="SSF81321">
    <property type="entry name" value="Family A G protein-coupled receptor-like"/>
    <property type="match status" value="2"/>
</dbReference>
<dbReference type="PROSITE" id="PS50262">
    <property type="entry name" value="G_PROTEIN_RECEP_F1_2"/>
    <property type="match status" value="1"/>
</dbReference>
<dbReference type="GO" id="GO:0015074">
    <property type="term" value="P:DNA integration"/>
    <property type="evidence" value="ECO:0007669"/>
    <property type="project" value="InterPro"/>
</dbReference>
<keyword evidence="2 5" id="KW-0812">Transmembrane</keyword>
<keyword evidence="3 5" id="KW-1133">Transmembrane helix</keyword>
<dbReference type="GO" id="GO:0016020">
    <property type="term" value="C:membrane"/>
    <property type="evidence" value="ECO:0007669"/>
    <property type="project" value="UniProtKB-SubCell"/>
</dbReference>
<evidence type="ECO:0000256" key="4">
    <source>
        <dbReference type="ARBA" id="ARBA00023136"/>
    </source>
</evidence>
<accession>A0A8R1HSE1</accession>
<sequence>MVGAIIAFISVCFNTFLFVVLLRNPRHRHSHLVYLMFLAIADIFLSGAYILLFPVNLYMDYFASELLAAAWWSYMRIMITISHVFISTSAFLICAAAFERYITISKIACQFARHHRLIIIGACTVIAVIAKGPMYFEVEVVPNANCTGVTSLTAIPSEFSESEPYKTMYKVSIRSMDRNILRAAREDPRRTSTDIQMVVTSPVEPAPSRRTIKRRLQANGLHGRRPVRKPFISEKNRRVRVAWARAHLNWGRAEWAKHIWSDESKFNMFGSDGNAWIRRPVGARYLPKYQLPTVKHGGGSCMVWGCFSAGSMGPLRRIQGIMDRFQYDDILENTMRSWALRNFWFRNLLTVALPFLMCFYLNFAIMHRLRIQHLGAKLFRFATSEHRQNIRAATLMLVAVTCSYLASNLLNVVVYTWELVDKESLLSENIRPLYTLSSDLVSLLTVVASACRLPIYLVCNARIRCEVLDYVDNCVLTHFNLKPYTGVGSKRCRATTVRYCDTGNGYMIYDAPNKRGERRFRSVGTGLDRVVLSVAMGSIKAAQSNCLTVPNRRNIDIKDNDNGILIQEEE</sequence>
<evidence type="ECO:0000256" key="3">
    <source>
        <dbReference type="ARBA" id="ARBA00022989"/>
    </source>
</evidence>
<dbReference type="Proteomes" id="UP000005237">
    <property type="component" value="Unassembled WGS sequence"/>
</dbReference>
<feature type="transmembrane region" description="Helical" evidence="5">
    <location>
        <begin position="34"/>
        <end position="53"/>
    </location>
</feature>
<feature type="transmembrane region" description="Helical" evidence="5">
    <location>
        <begin position="6"/>
        <end position="22"/>
    </location>
</feature>
<organism evidence="7 8">
    <name type="scientific">Caenorhabditis japonica</name>
    <dbReference type="NCBI Taxonomy" id="281687"/>
    <lineage>
        <taxon>Eukaryota</taxon>
        <taxon>Metazoa</taxon>
        <taxon>Ecdysozoa</taxon>
        <taxon>Nematoda</taxon>
        <taxon>Chromadorea</taxon>
        <taxon>Rhabditida</taxon>
        <taxon>Rhabditina</taxon>
        <taxon>Rhabditomorpha</taxon>
        <taxon>Rhabditoidea</taxon>
        <taxon>Rhabditidae</taxon>
        <taxon>Peloderinae</taxon>
        <taxon>Caenorhabditis</taxon>
    </lineage>
</organism>
<evidence type="ECO:0000259" key="6">
    <source>
        <dbReference type="PROSITE" id="PS50262"/>
    </source>
</evidence>